<feature type="domain" description="tRNA methyltransferase TRMD/TRM10-type" evidence="16">
    <location>
        <begin position="74"/>
        <end position="296"/>
    </location>
</feature>
<evidence type="ECO:0000256" key="8">
    <source>
        <dbReference type="ARBA" id="ARBA00022603"/>
    </source>
</evidence>
<dbReference type="InterPro" id="IPR029028">
    <property type="entry name" value="Alpha/beta_knot_MTases"/>
</dbReference>
<organism evidence="17">
    <name type="scientific">marine sediment metagenome</name>
    <dbReference type="NCBI Taxonomy" id="412755"/>
    <lineage>
        <taxon>unclassified sequences</taxon>
        <taxon>metagenomes</taxon>
        <taxon>ecological metagenomes</taxon>
    </lineage>
</organism>
<dbReference type="EMBL" id="LAZR01050788">
    <property type="protein sequence ID" value="KKK86563.1"/>
    <property type="molecule type" value="Genomic_DNA"/>
</dbReference>
<evidence type="ECO:0000313" key="17">
    <source>
        <dbReference type="EMBL" id="KKK86563.1"/>
    </source>
</evidence>
<name>A0A0F8YYS8_9ZZZZ</name>
<evidence type="ECO:0000256" key="15">
    <source>
        <dbReference type="SAM" id="MobiDB-lite"/>
    </source>
</evidence>
<dbReference type="Pfam" id="PF01746">
    <property type="entry name" value="tRNA_m1G_MT"/>
    <property type="match status" value="1"/>
</dbReference>
<evidence type="ECO:0000256" key="4">
    <source>
        <dbReference type="ARBA" id="ARBA00011738"/>
    </source>
</evidence>
<evidence type="ECO:0000256" key="9">
    <source>
        <dbReference type="ARBA" id="ARBA00022679"/>
    </source>
</evidence>
<evidence type="ECO:0000256" key="10">
    <source>
        <dbReference type="ARBA" id="ARBA00022691"/>
    </source>
</evidence>
<feature type="region of interest" description="Disordered" evidence="15">
    <location>
        <begin position="17"/>
        <end position="61"/>
    </location>
</feature>
<protein>
    <recommendedName>
        <fullName evidence="6">tRNA (guanine-N(1)-)-methyltransferase</fullName>
        <ecNumber evidence="5">2.1.1.228</ecNumber>
    </recommendedName>
    <alternativeName>
        <fullName evidence="12">M1G-methyltransferase</fullName>
    </alternativeName>
    <alternativeName>
        <fullName evidence="13">tRNA [GM37] methyltransferase</fullName>
    </alternativeName>
</protein>
<dbReference type="SUPFAM" id="SSF75217">
    <property type="entry name" value="alpha/beta knot"/>
    <property type="match status" value="1"/>
</dbReference>
<comment type="subunit">
    <text evidence="4">Homodimer.</text>
</comment>
<keyword evidence="11" id="KW-0819">tRNA processing</keyword>
<dbReference type="GO" id="GO:0002939">
    <property type="term" value="P:tRNA N1-guanine methylation"/>
    <property type="evidence" value="ECO:0007669"/>
    <property type="project" value="TreeGrafter"/>
</dbReference>
<accession>A0A0F8YYS8</accession>
<dbReference type="InterPro" id="IPR023148">
    <property type="entry name" value="tRNA_m1G_MeTrfase_C_sf"/>
</dbReference>
<evidence type="ECO:0000256" key="6">
    <source>
        <dbReference type="ARBA" id="ARBA00014679"/>
    </source>
</evidence>
<dbReference type="GO" id="GO:0052906">
    <property type="term" value="F:tRNA (guanine(37)-N1)-methyltransferase activity"/>
    <property type="evidence" value="ECO:0007669"/>
    <property type="project" value="UniProtKB-EC"/>
</dbReference>
<keyword evidence="9" id="KW-0808">Transferase</keyword>
<evidence type="ECO:0000256" key="7">
    <source>
        <dbReference type="ARBA" id="ARBA00022490"/>
    </source>
</evidence>
<comment type="similarity">
    <text evidence="3">Belongs to the RNA methyltransferase TrmD family.</text>
</comment>
<keyword evidence="10" id="KW-0949">S-adenosyl-L-methionine</keyword>
<dbReference type="NCBIfam" id="TIGR00088">
    <property type="entry name" value="trmD"/>
    <property type="match status" value="1"/>
</dbReference>
<dbReference type="FunFam" id="3.40.1280.10:FF:000001">
    <property type="entry name" value="tRNA (guanine-N(1)-)-methyltransferase"/>
    <property type="match status" value="1"/>
</dbReference>
<dbReference type="PANTHER" id="PTHR46417:SF1">
    <property type="entry name" value="TRNA (GUANINE-N(1)-)-METHYLTRANSFERASE"/>
    <property type="match status" value="1"/>
</dbReference>
<dbReference type="NCBIfam" id="NF000648">
    <property type="entry name" value="PRK00026.1"/>
    <property type="match status" value="1"/>
</dbReference>
<evidence type="ECO:0000256" key="3">
    <source>
        <dbReference type="ARBA" id="ARBA00007630"/>
    </source>
</evidence>
<dbReference type="InterPro" id="IPR029026">
    <property type="entry name" value="tRNA_m1G_MTases_N"/>
</dbReference>
<sequence length="316" mass="34365">STGARCRRAVAARGEKWGPLHTGVRATGSEAGTRRAATAGSAGPLTRRGLSPVSLPDGTSSTSALPEGIITVVRIDILTIFPDMFRGPFDESIVKRAVDSGLVSIHLHDIRRWAKDRHKTVDDYPFGGGPGMLMKPDVLFAATESVLGLAPQREPVILLTPIGRRLTDDTVVELGAKERLVLLCGHYEGFDARVHEQLAADEISIGDYVLSGGELAAMVLVDAVVRHIPGALGSPQSAAEESFAEGLLEAPHYTRPPHFRDWSVPEVLVSGNHQEVAKWRRRQNLLLTARRRPDLLASLELTAEEKEWLAPHLEEQ</sequence>
<comment type="subcellular location">
    <subcellularLocation>
        <location evidence="2">Cytoplasm</location>
    </subcellularLocation>
</comment>
<keyword evidence="8" id="KW-0489">Methyltransferase</keyword>
<dbReference type="InterPro" id="IPR002649">
    <property type="entry name" value="tRNA_m1G_MeTrfase_TrmD"/>
</dbReference>
<dbReference type="PANTHER" id="PTHR46417">
    <property type="entry name" value="TRNA (GUANINE-N(1)-)-METHYLTRANSFERASE"/>
    <property type="match status" value="1"/>
</dbReference>
<reference evidence="17" key="1">
    <citation type="journal article" date="2015" name="Nature">
        <title>Complex archaea that bridge the gap between prokaryotes and eukaryotes.</title>
        <authorList>
            <person name="Spang A."/>
            <person name="Saw J.H."/>
            <person name="Jorgensen S.L."/>
            <person name="Zaremba-Niedzwiedzka K."/>
            <person name="Martijn J."/>
            <person name="Lind A.E."/>
            <person name="van Eijk R."/>
            <person name="Schleper C."/>
            <person name="Guy L."/>
            <person name="Ettema T.J."/>
        </authorList>
    </citation>
    <scope>NUCLEOTIDE SEQUENCE</scope>
</reference>
<evidence type="ECO:0000259" key="16">
    <source>
        <dbReference type="Pfam" id="PF01746"/>
    </source>
</evidence>
<feature type="non-terminal residue" evidence="17">
    <location>
        <position position="1"/>
    </location>
</feature>
<evidence type="ECO:0000256" key="5">
    <source>
        <dbReference type="ARBA" id="ARBA00012807"/>
    </source>
</evidence>
<evidence type="ECO:0000256" key="2">
    <source>
        <dbReference type="ARBA" id="ARBA00004496"/>
    </source>
</evidence>
<keyword evidence="7" id="KW-0963">Cytoplasm</keyword>
<evidence type="ECO:0000256" key="11">
    <source>
        <dbReference type="ARBA" id="ARBA00022694"/>
    </source>
</evidence>
<evidence type="ECO:0000256" key="1">
    <source>
        <dbReference type="ARBA" id="ARBA00002634"/>
    </source>
</evidence>
<dbReference type="GO" id="GO:0005829">
    <property type="term" value="C:cytosol"/>
    <property type="evidence" value="ECO:0007669"/>
    <property type="project" value="TreeGrafter"/>
</dbReference>
<proteinExistence type="inferred from homology"/>
<evidence type="ECO:0000256" key="14">
    <source>
        <dbReference type="ARBA" id="ARBA00047783"/>
    </source>
</evidence>
<gene>
    <name evidence="17" type="ORF">LCGC14_2762000</name>
</gene>
<feature type="compositionally biased region" description="Low complexity" evidence="15">
    <location>
        <begin position="25"/>
        <end position="43"/>
    </location>
</feature>
<dbReference type="AlphaFoldDB" id="A0A0F8YYS8"/>
<comment type="function">
    <text evidence="1">Specifically methylates guanosine-37 in various tRNAs.</text>
</comment>
<dbReference type="CDD" id="cd18080">
    <property type="entry name" value="TrmD-like"/>
    <property type="match status" value="1"/>
</dbReference>
<dbReference type="Gene3D" id="3.40.1280.10">
    <property type="match status" value="1"/>
</dbReference>
<evidence type="ECO:0000256" key="13">
    <source>
        <dbReference type="ARBA" id="ARBA00033392"/>
    </source>
</evidence>
<comment type="catalytic activity">
    <reaction evidence="14">
        <text>guanosine(37) in tRNA + S-adenosyl-L-methionine = N(1)-methylguanosine(37) in tRNA + S-adenosyl-L-homocysteine + H(+)</text>
        <dbReference type="Rhea" id="RHEA:36899"/>
        <dbReference type="Rhea" id="RHEA-COMP:10145"/>
        <dbReference type="Rhea" id="RHEA-COMP:10147"/>
        <dbReference type="ChEBI" id="CHEBI:15378"/>
        <dbReference type="ChEBI" id="CHEBI:57856"/>
        <dbReference type="ChEBI" id="CHEBI:59789"/>
        <dbReference type="ChEBI" id="CHEBI:73542"/>
        <dbReference type="ChEBI" id="CHEBI:74269"/>
        <dbReference type="EC" id="2.1.1.228"/>
    </reaction>
</comment>
<dbReference type="FunFam" id="1.10.1270.20:FF:000001">
    <property type="entry name" value="tRNA (guanine-N(1)-)-methyltransferase"/>
    <property type="match status" value="1"/>
</dbReference>
<dbReference type="InterPro" id="IPR016009">
    <property type="entry name" value="tRNA_MeTrfase_TRMD/TRM10"/>
</dbReference>
<dbReference type="HAMAP" id="MF_00605">
    <property type="entry name" value="TrmD"/>
    <property type="match status" value="1"/>
</dbReference>
<comment type="caution">
    <text evidence="17">The sequence shown here is derived from an EMBL/GenBank/DDBJ whole genome shotgun (WGS) entry which is preliminary data.</text>
</comment>
<dbReference type="Gene3D" id="1.10.1270.20">
    <property type="entry name" value="tRNA(m1g37)methyltransferase, domain 2"/>
    <property type="match status" value="1"/>
</dbReference>
<dbReference type="EC" id="2.1.1.228" evidence="5"/>
<evidence type="ECO:0000256" key="12">
    <source>
        <dbReference type="ARBA" id="ARBA00029736"/>
    </source>
</evidence>